<accession>A0AAD9DVN0</accession>
<comment type="caution">
    <text evidence="13">Lacks conserved residue(s) required for the propagation of feature annotation.</text>
</comment>
<evidence type="ECO:0000256" key="11">
    <source>
        <dbReference type="ARBA" id="ARBA00023214"/>
    </source>
</evidence>
<dbReference type="GO" id="GO:0072320">
    <property type="term" value="F:volume-sensitive chloride channel activity"/>
    <property type="evidence" value="ECO:0007669"/>
    <property type="project" value="TreeGrafter"/>
</dbReference>
<feature type="transmembrane region" description="Helical" evidence="13">
    <location>
        <begin position="298"/>
        <end position="319"/>
    </location>
</feature>
<keyword evidence="4" id="KW-1003">Cell membrane</keyword>
<evidence type="ECO:0000256" key="6">
    <source>
        <dbReference type="ARBA" id="ARBA00022989"/>
    </source>
</evidence>
<feature type="transmembrane region" description="Helical" evidence="13">
    <location>
        <begin position="129"/>
        <end position="151"/>
    </location>
</feature>
<protein>
    <recommendedName>
        <fullName evidence="13">Protein tweety homolog</fullName>
    </recommendedName>
</protein>
<evidence type="ECO:0000256" key="4">
    <source>
        <dbReference type="ARBA" id="ARBA00022475"/>
    </source>
</evidence>
<evidence type="ECO:0000256" key="7">
    <source>
        <dbReference type="ARBA" id="ARBA00023065"/>
    </source>
</evidence>
<dbReference type="EMBL" id="JAROKS010000017">
    <property type="protein sequence ID" value="KAK1794479.1"/>
    <property type="molecule type" value="Genomic_DNA"/>
</dbReference>
<comment type="similarity">
    <text evidence="2 13">Belongs to the tweety family.</text>
</comment>
<evidence type="ECO:0000256" key="5">
    <source>
        <dbReference type="ARBA" id="ARBA00022692"/>
    </source>
</evidence>
<gene>
    <name evidence="15" type="ORF">P4O66_011348</name>
</gene>
<dbReference type="PANTHER" id="PTHR12424:SF6">
    <property type="entry name" value="PROTEIN TWEETY HOMOLOG 2"/>
    <property type="match status" value="1"/>
</dbReference>
<keyword evidence="12 13" id="KW-0407">Ion channel</keyword>
<organism evidence="15 16">
    <name type="scientific">Electrophorus voltai</name>
    <dbReference type="NCBI Taxonomy" id="2609070"/>
    <lineage>
        <taxon>Eukaryota</taxon>
        <taxon>Metazoa</taxon>
        <taxon>Chordata</taxon>
        <taxon>Craniata</taxon>
        <taxon>Vertebrata</taxon>
        <taxon>Euteleostomi</taxon>
        <taxon>Actinopterygii</taxon>
        <taxon>Neopterygii</taxon>
        <taxon>Teleostei</taxon>
        <taxon>Ostariophysi</taxon>
        <taxon>Gymnotiformes</taxon>
        <taxon>Gymnotoidei</taxon>
        <taxon>Gymnotidae</taxon>
        <taxon>Electrophorus</taxon>
    </lineage>
</organism>
<keyword evidence="5 13" id="KW-0812">Transmembrane</keyword>
<feature type="transmembrane region" description="Helical" evidence="13">
    <location>
        <begin position="474"/>
        <end position="495"/>
    </location>
</feature>
<dbReference type="GO" id="GO:0005229">
    <property type="term" value="F:intracellularly calcium-gated chloride channel activity"/>
    <property type="evidence" value="ECO:0007669"/>
    <property type="project" value="TreeGrafter"/>
</dbReference>
<comment type="function">
    <text evidence="13">Probable chloride channel.</text>
</comment>
<dbReference type="AlphaFoldDB" id="A0AAD9DVN0"/>
<comment type="subcellular location">
    <subcellularLocation>
        <location evidence="1">Cell membrane</location>
        <topology evidence="1">Multi-pass membrane protein</topology>
    </subcellularLocation>
</comment>
<name>A0AAD9DVN0_9TELE</name>
<proteinExistence type="inferred from homology"/>
<sequence length="598" mass="66303">MLPERVGYVPPCWAHWLHHVPHVSLRFQAVDDTFRPQDEDYQQARFWDILESGPRPLAWDRLSFPRPVLAHCVPCQEQGDPVEQPEVLPLTHHLQGRPQKDGRRNGARRTRGPVSLPASRPRGHETGSLLFLACVAAAGLGLTLLALAVYLSCLCCCRTEDEEDETKKPNSCCVTWTAVTAGLLCCVAVGVGFYGNSETNDGVYQLTYSLYNANHTLAGVQNLVTGTVGSMQSGLKAHLSRLDEIFATRQDFVQTLQFTQKMSDNVVKQLLGLPDWQQTKVNLATLAERAAFIEYYRWLTYMLILILDLVVCLAACLGLAKQSRCLLTTMMVFGVLILILSWASLGADLATAVGVSDFCVSPDKFIMNQTKDVISYNIVQYYLLCSQTLSNPFQQSLTVFQRSLTTMQVQVQGLLQFAVPLFPTAKRDLMSIQHLLNSSETSLHQLTALLDCRGLNKDYLDALMGVCYDGVEGMLYLCVFSLLAAAAFCTMLCAIPRAWRQITTRQRGYDDVEEEDPFNLRTQRVTPQQPHQGDHGNLHTFCSYNSSIGSQISLHPAAAPPTSNTPVTEYMNQSAVFGGTPRYENVPLIGRGSPPPSV</sequence>
<dbReference type="CDD" id="cd07912">
    <property type="entry name" value="Tweety_N"/>
    <property type="match status" value="1"/>
</dbReference>
<evidence type="ECO:0000256" key="10">
    <source>
        <dbReference type="ARBA" id="ARBA00023180"/>
    </source>
</evidence>
<comment type="caution">
    <text evidence="15">The sequence shown here is derived from an EMBL/GenBank/DDBJ whole genome shotgun (WGS) entry which is preliminary data.</text>
</comment>
<evidence type="ECO:0000256" key="13">
    <source>
        <dbReference type="RuleBase" id="RU361114"/>
    </source>
</evidence>
<dbReference type="Proteomes" id="UP001239994">
    <property type="component" value="Unassembled WGS sequence"/>
</dbReference>
<feature type="transmembrane region" description="Helical" evidence="13">
    <location>
        <begin position="326"/>
        <end position="345"/>
    </location>
</feature>
<dbReference type="InterPro" id="IPR006990">
    <property type="entry name" value="Tweety"/>
</dbReference>
<dbReference type="PANTHER" id="PTHR12424">
    <property type="entry name" value="TWEETY-RELATED"/>
    <property type="match status" value="1"/>
</dbReference>
<keyword evidence="9 13" id="KW-0869">Chloride channel</keyword>
<evidence type="ECO:0000256" key="8">
    <source>
        <dbReference type="ARBA" id="ARBA00023136"/>
    </source>
</evidence>
<keyword evidence="6 13" id="KW-1133">Transmembrane helix</keyword>
<evidence type="ECO:0000256" key="14">
    <source>
        <dbReference type="SAM" id="MobiDB-lite"/>
    </source>
</evidence>
<keyword evidence="7 13" id="KW-0406">Ion transport</keyword>
<dbReference type="GO" id="GO:0034707">
    <property type="term" value="C:chloride channel complex"/>
    <property type="evidence" value="ECO:0007669"/>
    <property type="project" value="UniProtKB-UniRule"/>
</dbReference>
<keyword evidence="16" id="KW-1185">Reference proteome</keyword>
<keyword evidence="11 13" id="KW-0868">Chloride</keyword>
<keyword evidence="8 13" id="KW-0472">Membrane</keyword>
<keyword evidence="10" id="KW-0325">Glycoprotein</keyword>
<evidence type="ECO:0000313" key="16">
    <source>
        <dbReference type="Proteomes" id="UP001239994"/>
    </source>
</evidence>
<keyword evidence="3 13" id="KW-0813">Transport</keyword>
<evidence type="ECO:0000256" key="1">
    <source>
        <dbReference type="ARBA" id="ARBA00004651"/>
    </source>
</evidence>
<reference evidence="15" key="1">
    <citation type="submission" date="2023-03" db="EMBL/GenBank/DDBJ databases">
        <title>Electrophorus voltai genome.</title>
        <authorList>
            <person name="Bian C."/>
        </authorList>
    </citation>
    <scope>NUCLEOTIDE SEQUENCE</scope>
    <source>
        <strain evidence="15">CB-2022</strain>
        <tissue evidence="15">Muscle</tissue>
    </source>
</reference>
<evidence type="ECO:0000313" key="15">
    <source>
        <dbReference type="EMBL" id="KAK1794479.1"/>
    </source>
</evidence>
<evidence type="ECO:0000256" key="12">
    <source>
        <dbReference type="ARBA" id="ARBA00023303"/>
    </source>
</evidence>
<evidence type="ECO:0000256" key="3">
    <source>
        <dbReference type="ARBA" id="ARBA00022448"/>
    </source>
</evidence>
<dbReference type="GO" id="GO:0005886">
    <property type="term" value="C:plasma membrane"/>
    <property type="evidence" value="ECO:0007669"/>
    <property type="project" value="UniProtKB-SubCell"/>
</dbReference>
<evidence type="ECO:0000256" key="9">
    <source>
        <dbReference type="ARBA" id="ARBA00023173"/>
    </source>
</evidence>
<feature type="region of interest" description="Disordered" evidence="14">
    <location>
        <begin position="90"/>
        <end position="121"/>
    </location>
</feature>
<evidence type="ECO:0000256" key="2">
    <source>
        <dbReference type="ARBA" id="ARBA00009849"/>
    </source>
</evidence>
<dbReference type="Pfam" id="PF04906">
    <property type="entry name" value="Tweety"/>
    <property type="match status" value="2"/>
</dbReference>